<dbReference type="EMBL" id="QTSX02005204">
    <property type="protein sequence ID" value="KAJ9060332.1"/>
    <property type="molecule type" value="Genomic_DNA"/>
</dbReference>
<keyword evidence="2" id="KW-1185">Reference proteome</keyword>
<dbReference type="Proteomes" id="UP001165960">
    <property type="component" value="Unassembled WGS sequence"/>
</dbReference>
<organism evidence="1 2">
    <name type="scientific">Entomophthora muscae</name>
    <dbReference type="NCBI Taxonomy" id="34485"/>
    <lineage>
        <taxon>Eukaryota</taxon>
        <taxon>Fungi</taxon>
        <taxon>Fungi incertae sedis</taxon>
        <taxon>Zoopagomycota</taxon>
        <taxon>Entomophthoromycotina</taxon>
        <taxon>Entomophthoromycetes</taxon>
        <taxon>Entomophthorales</taxon>
        <taxon>Entomophthoraceae</taxon>
        <taxon>Entomophthora</taxon>
    </lineage>
</organism>
<accession>A0ACC2SDU2</accession>
<protein>
    <submittedName>
        <fullName evidence="1">Uncharacterized protein</fullName>
    </submittedName>
</protein>
<evidence type="ECO:0000313" key="1">
    <source>
        <dbReference type="EMBL" id="KAJ9060332.1"/>
    </source>
</evidence>
<reference evidence="1" key="1">
    <citation type="submission" date="2022-04" db="EMBL/GenBank/DDBJ databases">
        <title>Genome of the entomopathogenic fungus Entomophthora muscae.</title>
        <authorList>
            <person name="Elya C."/>
            <person name="Lovett B.R."/>
            <person name="Lee E."/>
            <person name="Macias A.M."/>
            <person name="Hajek A.E."/>
            <person name="De Bivort B.L."/>
            <person name="Kasson M.T."/>
            <person name="De Fine Licht H.H."/>
            <person name="Stajich J.E."/>
        </authorList>
    </citation>
    <scope>NUCLEOTIDE SEQUENCE</scope>
    <source>
        <strain evidence="1">Berkeley</strain>
    </source>
</reference>
<sequence length="636" mass="74058">MKKDLSMESNFHDPLHYGQRCKDVSSQQERNPDLSSLGSLTDEDKAISDRILDDSFLQTLDTIKTRSDLTEGKESCLNHATVKDGYPLKPLPKEPSSVAPNVSCEEGTLATRYDWFHRQMKMKIFMKWYSLLRGRCQACTNSNAICKVAQAYSKQTSSLDLIFPWESRVPPNGNLEALFPIQSMQKELREIPDADFISYTRSTQRTLLYSHGFNLKKEVSIGYRQRLPSLSPLLIQELKALSQLLEAYSLRRRRVTVDLVLRKWHRVYEKCRTWDELGKTRLKRISWKHWENVTVHSVTTNKQLALLCTRFVCFFPFKNWYLFCAQVPAYFVELSQQLPLSCRLKPSKDSFKEEQLMLISKYWEIMCSRFHQSTTNKHAPICNDQNANSVLFHTRKVVCPPDVSMVGDTRSEESLELNYLDALMRQYKYCKLDYTAPFLNSERLIEASFFIRKRQLFSNSTAEAGIKEEYSSIQSSTIDSLWHSKLVALDRRKDQDEKTKIFNLFSQLKLYKEQADVTQTRHANQIKINAWELWVARAKKSSAKSIPEQLVSRYNNVILNSQPDKPAGRIATLIMESRLQVYHKLLVRREFQIWRRLAAHSNTAGEKAEAYADLQIISHAFLKWRIQSHLLNTIDD</sequence>
<comment type="caution">
    <text evidence="1">The sequence shown here is derived from an EMBL/GenBank/DDBJ whole genome shotgun (WGS) entry which is preliminary data.</text>
</comment>
<name>A0ACC2SDU2_9FUNG</name>
<evidence type="ECO:0000313" key="2">
    <source>
        <dbReference type="Proteomes" id="UP001165960"/>
    </source>
</evidence>
<gene>
    <name evidence="1" type="ORF">DSO57_1031882</name>
</gene>
<proteinExistence type="predicted"/>